<evidence type="ECO:0000313" key="5">
    <source>
        <dbReference type="Proteomes" id="UP000306740"/>
    </source>
</evidence>
<sequence>MSIESPTTTLGLSRADKIGTAAVFGAGGLAIFLLAPLLATWLADVPFVPFKGPLEWVGSFDQPWAWVARPVIGLLLGVVVAVVVLADAYRLDVSDERIVVRHGEDGRAIARDKVAAVFLDGKKIVIDGIDGRRLFDKEVDAGRGQVADAFRRHGYPWEGL</sequence>
<dbReference type="AlphaFoldDB" id="A0A5C4N0K4"/>
<reference evidence="4 5" key="1">
    <citation type="submission" date="2019-05" db="EMBL/GenBank/DDBJ databases">
        <title>Mumia sp. nov., isolated from the intestinal contents of plateau pika (Ochotona curzoniae) in the Qinghai-Tibet plateau of China.</title>
        <authorList>
            <person name="Tian Z."/>
        </authorList>
    </citation>
    <scope>NUCLEOTIDE SEQUENCE [LARGE SCALE GENOMIC DNA]</scope>
    <source>
        <strain evidence="5">527</strain>
        <strain evidence="4">Z527</strain>
    </source>
</reference>
<gene>
    <name evidence="4" type="ORF">FHE65_00625</name>
    <name evidence="3" type="ORF">FHE65_01305</name>
</gene>
<feature type="transmembrane region" description="Helical" evidence="1">
    <location>
        <begin position="63"/>
        <end position="86"/>
    </location>
</feature>
<feature type="transmembrane region" description="Helical" evidence="1">
    <location>
        <begin position="21"/>
        <end position="43"/>
    </location>
</feature>
<dbReference type="EMBL" id="VDFR01000004">
    <property type="protein sequence ID" value="TNC52116.1"/>
    <property type="molecule type" value="Genomic_DNA"/>
</dbReference>
<dbReference type="InterPro" id="IPR057798">
    <property type="entry name" value="PH_YqeB"/>
</dbReference>
<evidence type="ECO:0000259" key="2">
    <source>
        <dbReference type="Pfam" id="PF23494"/>
    </source>
</evidence>
<comment type="caution">
    <text evidence="4">The sequence shown here is derived from an EMBL/GenBank/DDBJ whole genome shotgun (WGS) entry which is preliminary data.</text>
</comment>
<keyword evidence="1" id="KW-0472">Membrane</keyword>
<dbReference type="EMBL" id="VDFR01000005">
    <property type="protein sequence ID" value="TNC51772.1"/>
    <property type="molecule type" value="Genomic_DNA"/>
</dbReference>
<keyword evidence="1" id="KW-0812">Transmembrane</keyword>
<dbReference type="Proteomes" id="UP000306740">
    <property type="component" value="Unassembled WGS sequence"/>
</dbReference>
<feature type="domain" description="YqeB PH" evidence="2">
    <location>
        <begin position="8"/>
        <end position="158"/>
    </location>
</feature>
<evidence type="ECO:0000256" key="1">
    <source>
        <dbReference type="SAM" id="Phobius"/>
    </source>
</evidence>
<dbReference type="Pfam" id="PF23494">
    <property type="entry name" value="bPH_10"/>
    <property type="match status" value="1"/>
</dbReference>
<proteinExistence type="predicted"/>
<protein>
    <recommendedName>
        <fullName evidence="2">YqeB PH domain-containing protein</fullName>
    </recommendedName>
</protein>
<dbReference type="RefSeq" id="WP_139087861.1">
    <property type="nucleotide sequence ID" value="NZ_VDFR01000004.1"/>
</dbReference>
<keyword evidence="1" id="KW-1133">Transmembrane helix</keyword>
<evidence type="ECO:0000313" key="4">
    <source>
        <dbReference type="EMBL" id="TNC52116.1"/>
    </source>
</evidence>
<dbReference type="OrthoDB" id="5145029at2"/>
<name>A0A5C4N0K4_9ACTN</name>
<accession>A0A5C4N0K4</accession>
<evidence type="ECO:0000313" key="3">
    <source>
        <dbReference type="EMBL" id="TNC51772.1"/>
    </source>
</evidence>
<organism evidence="4 5">
    <name type="scientific">Mumia zhuanghuii</name>
    <dbReference type="NCBI Taxonomy" id="2585211"/>
    <lineage>
        <taxon>Bacteria</taxon>
        <taxon>Bacillati</taxon>
        <taxon>Actinomycetota</taxon>
        <taxon>Actinomycetes</taxon>
        <taxon>Propionibacteriales</taxon>
        <taxon>Nocardioidaceae</taxon>
        <taxon>Mumia</taxon>
    </lineage>
</organism>